<protein>
    <submittedName>
        <fullName evidence="1">Uncharacterized protein</fullName>
    </submittedName>
</protein>
<reference evidence="1 2" key="1">
    <citation type="submission" date="2017-01" db="EMBL/GenBank/DDBJ databases">
        <title>Genome Analysis of Deinococcus marmoris KOPRI26562.</title>
        <authorList>
            <person name="Kim J.H."/>
            <person name="Oh H.-M."/>
        </authorList>
    </citation>
    <scope>NUCLEOTIDE SEQUENCE [LARGE SCALE GENOMIC DNA]</scope>
    <source>
        <strain evidence="1 2">KOPRI26562</strain>
    </source>
</reference>
<gene>
    <name evidence="1" type="ORF">BOO71_0009769</name>
</gene>
<comment type="caution">
    <text evidence="1">The sequence shown here is derived from an EMBL/GenBank/DDBJ whole genome shotgun (WGS) entry which is preliminary data.</text>
</comment>
<organism evidence="1 2">
    <name type="scientific">Deinococcus marmoris</name>
    <dbReference type="NCBI Taxonomy" id="249408"/>
    <lineage>
        <taxon>Bacteria</taxon>
        <taxon>Thermotogati</taxon>
        <taxon>Deinococcota</taxon>
        <taxon>Deinococci</taxon>
        <taxon>Deinococcales</taxon>
        <taxon>Deinococcaceae</taxon>
        <taxon>Deinococcus</taxon>
    </lineage>
</organism>
<evidence type="ECO:0000313" key="1">
    <source>
        <dbReference type="EMBL" id="OLV17156.1"/>
    </source>
</evidence>
<accession>A0A1U7NW68</accession>
<sequence length="64" mass="7324">MPVGTESGHNLATVVGIVYQHMHREQLVSGMWQPVNRSTREDLLNQAFFRAEPHLTYMAQKCIV</sequence>
<keyword evidence="2" id="KW-1185">Reference proteome</keyword>
<dbReference type="AlphaFoldDB" id="A0A1U7NW68"/>
<name>A0A1U7NW68_9DEIO</name>
<dbReference type="EMBL" id="MSTI01000114">
    <property type="protein sequence ID" value="OLV17156.1"/>
    <property type="molecule type" value="Genomic_DNA"/>
</dbReference>
<dbReference type="RefSeq" id="WP_254843194.1">
    <property type="nucleotide sequence ID" value="NZ_MSTI01000114.1"/>
</dbReference>
<proteinExistence type="predicted"/>
<dbReference type="Proteomes" id="UP000186607">
    <property type="component" value="Unassembled WGS sequence"/>
</dbReference>
<evidence type="ECO:0000313" key="2">
    <source>
        <dbReference type="Proteomes" id="UP000186607"/>
    </source>
</evidence>